<dbReference type="InterPro" id="IPR020095">
    <property type="entry name" value="PsdUridine_synth_TruA_C"/>
</dbReference>
<comment type="function">
    <text evidence="4">Formation of pseudouridine at positions 38, 39 and 40 in the anticodon stem and loop of transfer RNAs.</text>
</comment>
<dbReference type="RefSeq" id="WP_123712543.1">
    <property type="nucleotide sequence ID" value="NZ_RKHR01000004.1"/>
</dbReference>
<dbReference type="InterPro" id="IPR001406">
    <property type="entry name" value="PsdUridine_synth_TruA"/>
</dbReference>
<dbReference type="GO" id="GO:0003723">
    <property type="term" value="F:RNA binding"/>
    <property type="evidence" value="ECO:0007669"/>
    <property type="project" value="InterPro"/>
</dbReference>
<dbReference type="Gene3D" id="3.30.70.660">
    <property type="entry name" value="Pseudouridine synthase I, catalytic domain, C-terminal subdomain"/>
    <property type="match status" value="1"/>
</dbReference>
<dbReference type="PANTHER" id="PTHR11142:SF0">
    <property type="entry name" value="TRNA PSEUDOURIDINE SYNTHASE-LIKE 1"/>
    <property type="match status" value="1"/>
</dbReference>
<dbReference type="EMBL" id="RKHR01000004">
    <property type="protein sequence ID" value="ROS01788.1"/>
    <property type="molecule type" value="Genomic_DNA"/>
</dbReference>
<feature type="active site" description="Nucleophile" evidence="4 5">
    <location>
        <position position="59"/>
    </location>
</feature>
<dbReference type="GO" id="GO:0160147">
    <property type="term" value="F:tRNA pseudouridine(38-40) synthase activity"/>
    <property type="evidence" value="ECO:0007669"/>
    <property type="project" value="UniProtKB-EC"/>
</dbReference>
<evidence type="ECO:0000256" key="5">
    <source>
        <dbReference type="PIRSR" id="PIRSR001430-1"/>
    </source>
</evidence>
<comment type="caution">
    <text evidence="9">The sequence shown here is derived from an EMBL/GenBank/DDBJ whole genome shotgun (WGS) entry which is preliminary data.</text>
</comment>
<evidence type="ECO:0000313" key="10">
    <source>
        <dbReference type="Proteomes" id="UP000275394"/>
    </source>
</evidence>
<dbReference type="Pfam" id="PF01416">
    <property type="entry name" value="PseudoU_synth_1"/>
    <property type="match status" value="2"/>
</dbReference>
<dbReference type="SUPFAM" id="SSF55120">
    <property type="entry name" value="Pseudouridine synthase"/>
    <property type="match status" value="1"/>
</dbReference>
<protein>
    <recommendedName>
        <fullName evidence="4">tRNA pseudouridine synthase A</fullName>
        <ecNumber evidence="4">5.4.99.12</ecNumber>
    </recommendedName>
    <alternativeName>
        <fullName evidence="4">tRNA pseudouridine(38-40) synthase</fullName>
    </alternativeName>
    <alternativeName>
        <fullName evidence="4">tRNA pseudouridylate synthase I</fullName>
    </alternativeName>
    <alternativeName>
        <fullName evidence="4">tRNA-uridine isomerase I</fullName>
    </alternativeName>
</protein>
<evidence type="ECO:0000256" key="3">
    <source>
        <dbReference type="ARBA" id="ARBA00023235"/>
    </source>
</evidence>
<feature type="domain" description="Pseudouridine synthase I TruA alpha/beta" evidence="8">
    <location>
        <begin position="9"/>
        <end position="101"/>
    </location>
</feature>
<dbReference type="InterPro" id="IPR020103">
    <property type="entry name" value="PsdUridine_synth_cat_dom_sf"/>
</dbReference>
<proteinExistence type="inferred from homology"/>
<evidence type="ECO:0000256" key="2">
    <source>
        <dbReference type="ARBA" id="ARBA00022694"/>
    </source>
</evidence>
<dbReference type="InterPro" id="IPR020094">
    <property type="entry name" value="TruA/RsuA/RluB/E/F_N"/>
</dbReference>
<dbReference type="InterPro" id="IPR020097">
    <property type="entry name" value="PsdUridine_synth_TruA_a/b_dom"/>
</dbReference>
<dbReference type="Gene3D" id="3.30.70.580">
    <property type="entry name" value="Pseudouridine synthase I, catalytic domain, N-terminal subdomain"/>
    <property type="match status" value="1"/>
</dbReference>
<dbReference type="PANTHER" id="PTHR11142">
    <property type="entry name" value="PSEUDOURIDYLATE SYNTHASE"/>
    <property type="match status" value="1"/>
</dbReference>
<keyword evidence="3 4" id="KW-0413">Isomerase</keyword>
<dbReference type="AlphaFoldDB" id="A0A3N2DPN4"/>
<evidence type="ECO:0000256" key="6">
    <source>
        <dbReference type="PIRSR" id="PIRSR001430-2"/>
    </source>
</evidence>
<comment type="catalytic activity">
    <reaction evidence="4 7">
        <text>uridine(38/39/40) in tRNA = pseudouridine(38/39/40) in tRNA</text>
        <dbReference type="Rhea" id="RHEA:22376"/>
        <dbReference type="Rhea" id="RHEA-COMP:10085"/>
        <dbReference type="Rhea" id="RHEA-COMP:10087"/>
        <dbReference type="ChEBI" id="CHEBI:65314"/>
        <dbReference type="ChEBI" id="CHEBI:65315"/>
        <dbReference type="EC" id="5.4.99.12"/>
    </reaction>
</comment>
<dbReference type="GO" id="GO:0031119">
    <property type="term" value="P:tRNA pseudouridine synthesis"/>
    <property type="evidence" value="ECO:0007669"/>
    <property type="project" value="UniProtKB-UniRule"/>
</dbReference>
<keyword evidence="10" id="KW-1185">Reference proteome</keyword>
<dbReference type="NCBIfam" id="TIGR00071">
    <property type="entry name" value="hisT_truA"/>
    <property type="match status" value="1"/>
</dbReference>
<dbReference type="OrthoDB" id="9811823at2"/>
<evidence type="ECO:0000313" key="9">
    <source>
        <dbReference type="EMBL" id="ROS01788.1"/>
    </source>
</evidence>
<feature type="domain" description="Pseudouridine synthase I TruA alpha/beta" evidence="8">
    <location>
        <begin position="154"/>
        <end position="257"/>
    </location>
</feature>
<gene>
    <name evidence="4" type="primary">truA</name>
    <name evidence="9" type="ORF">EDC56_2233</name>
</gene>
<comment type="subunit">
    <text evidence="4">Homodimer.</text>
</comment>
<dbReference type="PIRSF" id="PIRSF001430">
    <property type="entry name" value="tRNA_psdUrid_synth"/>
    <property type="match status" value="1"/>
</dbReference>
<organism evidence="9 10">
    <name type="scientific">Sinobacterium caligoides</name>
    <dbReference type="NCBI Taxonomy" id="933926"/>
    <lineage>
        <taxon>Bacteria</taxon>
        <taxon>Pseudomonadati</taxon>
        <taxon>Pseudomonadota</taxon>
        <taxon>Gammaproteobacteria</taxon>
        <taxon>Cellvibrionales</taxon>
        <taxon>Spongiibacteraceae</taxon>
        <taxon>Sinobacterium</taxon>
    </lineage>
</organism>
<evidence type="ECO:0000256" key="1">
    <source>
        <dbReference type="ARBA" id="ARBA00009375"/>
    </source>
</evidence>
<reference evidence="9 10" key="1">
    <citation type="submission" date="2018-11" db="EMBL/GenBank/DDBJ databases">
        <title>Genomic Encyclopedia of Type Strains, Phase IV (KMG-IV): sequencing the most valuable type-strain genomes for metagenomic binning, comparative biology and taxonomic classification.</title>
        <authorList>
            <person name="Goeker M."/>
        </authorList>
    </citation>
    <scope>NUCLEOTIDE SEQUENCE [LARGE SCALE GENOMIC DNA]</scope>
    <source>
        <strain evidence="9 10">DSM 100316</strain>
    </source>
</reference>
<feature type="binding site" evidence="4 6">
    <location>
        <position position="117"/>
    </location>
    <ligand>
        <name>substrate</name>
    </ligand>
</feature>
<dbReference type="EC" id="5.4.99.12" evidence="4"/>
<comment type="caution">
    <text evidence="4">Lacks conserved residue(s) required for the propagation of feature annotation.</text>
</comment>
<keyword evidence="2 4" id="KW-0819">tRNA processing</keyword>
<dbReference type="HAMAP" id="MF_00171">
    <property type="entry name" value="TruA"/>
    <property type="match status" value="1"/>
</dbReference>
<sequence length="261" mass="29129">MYYYRVTIAYKGSNYFGWQAQSTATQAEEKPTIEGRIRNALSKITNYQPCTISAASRTDAGVHAQGQLAKLSLSLELDAERLLLGLNAALPDDIRILTCQPATKSYQPNRSSISKEYHYYFTAAAVDNVATADIAQHLPMISGEPEEIQLLRDACQLFVGRHDFYNFCQRDKSLSSYVREIFYCDILPANLSPLANDVYYLKIVGDGFLKFMIRYLVGTLIALAKGKISLDDIVGHLSRHHESKLSGKAKAKGLHLIAIKE</sequence>
<evidence type="ECO:0000259" key="8">
    <source>
        <dbReference type="Pfam" id="PF01416"/>
    </source>
</evidence>
<evidence type="ECO:0000256" key="7">
    <source>
        <dbReference type="RuleBase" id="RU003792"/>
    </source>
</evidence>
<accession>A0A3N2DPN4</accession>
<evidence type="ECO:0000256" key="4">
    <source>
        <dbReference type="HAMAP-Rule" id="MF_00171"/>
    </source>
</evidence>
<dbReference type="Proteomes" id="UP000275394">
    <property type="component" value="Unassembled WGS sequence"/>
</dbReference>
<name>A0A3N2DPN4_9GAMM</name>
<comment type="similarity">
    <text evidence="1 4 7">Belongs to the tRNA pseudouridine synthase TruA family.</text>
</comment>